<comment type="caution">
    <text evidence="2">The sequence shown here is derived from an EMBL/GenBank/DDBJ whole genome shotgun (WGS) entry which is preliminary data.</text>
</comment>
<organism evidence="2 3">
    <name type="scientific">Liparis tanakae</name>
    <name type="common">Tanaka's snailfish</name>
    <dbReference type="NCBI Taxonomy" id="230148"/>
    <lineage>
        <taxon>Eukaryota</taxon>
        <taxon>Metazoa</taxon>
        <taxon>Chordata</taxon>
        <taxon>Craniata</taxon>
        <taxon>Vertebrata</taxon>
        <taxon>Euteleostomi</taxon>
        <taxon>Actinopterygii</taxon>
        <taxon>Neopterygii</taxon>
        <taxon>Teleostei</taxon>
        <taxon>Neoteleostei</taxon>
        <taxon>Acanthomorphata</taxon>
        <taxon>Eupercaria</taxon>
        <taxon>Perciformes</taxon>
        <taxon>Cottioidei</taxon>
        <taxon>Cottales</taxon>
        <taxon>Liparidae</taxon>
        <taxon>Liparis</taxon>
    </lineage>
</organism>
<keyword evidence="3" id="KW-1185">Reference proteome</keyword>
<proteinExistence type="predicted"/>
<dbReference type="AlphaFoldDB" id="A0A4Z2IYW8"/>
<sequence>MNSDPDLCQGTAIHQIHLENEEKDENNSEAQGRTRRAAEEHKKRLKKSSRAIQELSEGLARDVNNMLDEAEGKQAGRCPYYVRRFEKEPGREVG</sequence>
<protein>
    <submittedName>
        <fullName evidence="2">Uncharacterized protein</fullName>
    </submittedName>
</protein>
<evidence type="ECO:0000313" key="2">
    <source>
        <dbReference type="EMBL" id="TNN83195.1"/>
    </source>
</evidence>
<name>A0A4Z2IYW8_9TELE</name>
<reference evidence="2 3" key="1">
    <citation type="submission" date="2019-03" db="EMBL/GenBank/DDBJ databases">
        <title>First draft genome of Liparis tanakae, snailfish: a comprehensive survey of snailfish specific genes.</title>
        <authorList>
            <person name="Kim W."/>
            <person name="Song I."/>
            <person name="Jeong J.-H."/>
            <person name="Kim D."/>
            <person name="Kim S."/>
            <person name="Ryu S."/>
            <person name="Song J.Y."/>
            <person name="Lee S.K."/>
        </authorList>
    </citation>
    <scope>NUCLEOTIDE SEQUENCE [LARGE SCALE GENOMIC DNA]</scope>
    <source>
        <tissue evidence="2">Muscle</tissue>
    </source>
</reference>
<feature type="region of interest" description="Disordered" evidence="1">
    <location>
        <begin position="16"/>
        <end position="51"/>
    </location>
</feature>
<dbReference type="EMBL" id="SRLO01000034">
    <property type="protein sequence ID" value="TNN83195.1"/>
    <property type="molecule type" value="Genomic_DNA"/>
</dbReference>
<evidence type="ECO:0000313" key="3">
    <source>
        <dbReference type="Proteomes" id="UP000314294"/>
    </source>
</evidence>
<evidence type="ECO:0000256" key="1">
    <source>
        <dbReference type="SAM" id="MobiDB-lite"/>
    </source>
</evidence>
<dbReference type="OrthoDB" id="10056585at2759"/>
<accession>A0A4Z2IYW8</accession>
<gene>
    <name evidence="2" type="ORF">EYF80_006528</name>
</gene>
<dbReference type="Proteomes" id="UP000314294">
    <property type="component" value="Unassembled WGS sequence"/>
</dbReference>